<accession>A0A6C0LAM5</accession>
<sequence length="374" mass="44089">MASYTSDSANVLNTKPLLLDHINNRLPEDIVSKINNLICDEYIKRIYEALEKNLIKNTIKIFLNDKKLSKFLYYYGYQTYYFNNQMYYYYNITTPDLGIYGEILSNLEWGDFECDTLLEDFKGIHKDTKEPYILNIPNDVIFEHDNINTNNTQMDFYKFDVNIYSKILTLNETLWILKNYSDYDAKILHDINECDYDTGVSGVSDVSDINSSTTIANFEINSNDTYENIYDYDKEEFAIVWNLFNRGFIKLNIFKIIYIFCYHTDIDNTLQQYYNIIGGTGQANICVDKPKLFHKTCFNVIKYFNKKIKKAVNDSNIISYLYAIYADDEGIEFNDEHEEYENKAYDILHDNGLLKTKSENTTDILDLLYVLYLK</sequence>
<dbReference type="EMBL" id="MN740457">
    <property type="protein sequence ID" value="QHU27477.1"/>
    <property type="molecule type" value="Genomic_DNA"/>
</dbReference>
<proteinExistence type="predicted"/>
<evidence type="ECO:0000313" key="1">
    <source>
        <dbReference type="EMBL" id="QHU27477.1"/>
    </source>
</evidence>
<dbReference type="AlphaFoldDB" id="A0A6C0LAM5"/>
<reference evidence="1" key="1">
    <citation type="journal article" date="2020" name="Nature">
        <title>Giant virus diversity and host interactions through global metagenomics.</title>
        <authorList>
            <person name="Schulz F."/>
            <person name="Roux S."/>
            <person name="Paez-Espino D."/>
            <person name="Jungbluth S."/>
            <person name="Walsh D.A."/>
            <person name="Denef V.J."/>
            <person name="McMahon K.D."/>
            <person name="Konstantinidis K.T."/>
            <person name="Eloe-Fadrosh E.A."/>
            <person name="Kyrpides N.C."/>
            <person name="Woyke T."/>
        </authorList>
    </citation>
    <scope>NUCLEOTIDE SEQUENCE</scope>
    <source>
        <strain evidence="1">GVMAG-M-3300027763-16</strain>
    </source>
</reference>
<name>A0A6C0LAM5_9ZZZZ</name>
<protein>
    <submittedName>
        <fullName evidence="1">Uncharacterized protein</fullName>
    </submittedName>
</protein>
<organism evidence="1">
    <name type="scientific">viral metagenome</name>
    <dbReference type="NCBI Taxonomy" id="1070528"/>
    <lineage>
        <taxon>unclassified sequences</taxon>
        <taxon>metagenomes</taxon>
        <taxon>organismal metagenomes</taxon>
    </lineage>
</organism>